<dbReference type="Proteomes" id="UP000234474">
    <property type="component" value="Unassembled WGS sequence"/>
</dbReference>
<dbReference type="PRINTS" id="PR00420">
    <property type="entry name" value="RNGMNOXGNASE"/>
</dbReference>
<dbReference type="PANTHER" id="PTHR47356">
    <property type="entry name" value="FAD-DEPENDENT MONOOXYGENASE ASQG-RELATED"/>
    <property type="match status" value="1"/>
</dbReference>
<keyword evidence="8" id="KW-1185">Reference proteome</keyword>
<dbReference type="OrthoDB" id="10029326at2759"/>
<evidence type="ECO:0000259" key="6">
    <source>
        <dbReference type="Pfam" id="PF01494"/>
    </source>
</evidence>
<dbReference type="GO" id="GO:0071949">
    <property type="term" value="F:FAD binding"/>
    <property type="evidence" value="ECO:0007669"/>
    <property type="project" value="InterPro"/>
</dbReference>
<sequence length="475" mass="53343">MTTKPPFKVIIVGGSIAGLTLAHCLSKAGIDYVILENRKQIAPREGASIGIFPHGGRILEQLGLFYLVGEQIEPLHTAHQYFPDGFAHTTNAPRVIHERFGLPLSFLERRRMLRVLYDTLPDSSEVLVDKAVVSVEREDSDLMRATTHDGSVFHGNLVVGADGVHSRVRAEMWRLANSQSPGAFPEHEMSSMTVEYACVFGISSSVPKLKPGEQVASFNNGRSYLTFPGENGRIFWFLLLKLDRKYSYSNAPRFSSTDAEKIAERFADDHIWDGVYFRDLWKSREVFSLVKLEEYVFQKWHWERIVCIGDSMHKMAPNTGQGANSAIEDAAALVNRLHRALRAKPDGSTLSSTEIDGLLEEFNRSRFRRVREIYHGSRIVVRLQARQNLLLKLLGRYYLPYRGEVAADAASKVIASAEHLDFLPLATRSAAGWYQFKPGMNGTALIPCLYPVVALSLCVLAWIGNDFVRNRVVFA</sequence>
<protein>
    <submittedName>
        <fullName evidence="7">FAD binding domain protein</fullName>
    </submittedName>
</protein>
<dbReference type="PANTHER" id="PTHR47356:SF2">
    <property type="entry name" value="FAD-BINDING DOMAIN-CONTAINING PROTEIN-RELATED"/>
    <property type="match status" value="1"/>
</dbReference>
<reference evidence="8" key="1">
    <citation type="journal article" date="2018" name="Proc. Natl. Acad. Sci. U.S.A.">
        <title>Linking secondary metabolites to gene clusters through genome sequencing of six diverse Aspergillus species.</title>
        <authorList>
            <person name="Kaerboelling I."/>
            <person name="Vesth T.C."/>
            <person name="Frisvad J.C."/>
            <person name="Nybo J.L."/>
            <person name="Theobald S."/>
            <person name="Kuo A."/>
            <person name="Bowyer P."/>
            <person name="Matsuda Y."/>
            <person name="Mondo S."/>
            <person name="Lyhne E.K."/>
            <person name="Kogle M.E."/>
            <person name="Clum A."/>
            <person name="Lipzen A."/>
            <person name="Salamov A."/>
            <person name="Ngan C.Y."/>
            <person name="Daum C."/>
            <person name="Chiniquy J."/>
            <person name="Barry K."/>
            <person name="LaButti K."/>
            <person name="Haridas S."/>
            <person name="Simmons B.A."/>
            <person name="Magnuson J.K."/>
            <person name="Mortensen U.H."/>
            <person name="Larsen T.O."/>
            <person name="Grigoriev I.V."/>
            <person name="Baker S.E."/>
            <person name="Andersen M.R."/>
        </authorList>
    </citation>
    <scope>NUCLEOTIDE SEQUENCE [LARGE SCALE GENOMIC DNA]</scope>
    <source>
        <strain evidence="8">IBT 16806</strain>
    </source>
</reference>
<dbReference type="VEuPathDB" id="FungiDB:P174DRAFT_424393"/>
<keyword evidence="3" id="KW-0274">FAD</keyword>
<name>A0A2I1BXV4_ASPN1</name>
<keyword evidence="5" id="KW-0472">Membrane</keyword>
<evidence type="ECO:0000256" key="5">
    <source>
        <dbReference type="SAM" id="Phobius"/>
    </source>
</evidence>
<feature type="domain" description="FAD-binding" evidence="6">
    <location>
        <begin position="8"/>
        <end position="350"/>
    </location>
</feature>
<evidence type="ECO:0000256" key="2">
    <source>
        <dbReference type="ARBA" id="ARBA00022630"/>
    </source>
</evidence>
<dbReference type="OMA" id="KMAPNTG"/>
<proteinExistence type="inferred from homology"/>
<keyword evidence="2" id="KW-0285">Flavoprotein</keyword>
<evidence type="ECO:0000256" key="3">
    <source>
        <dbReference type="ARBA" id="ARBA00022827"/>
    </source>
</evidence>
<evidence type="ECO:0000256" key="1">
    <source>
        <dbReference type="ARBA" id="ARBA00007992"/>
    </source>
</evidence>
<feature type="transmembrane region" description="Helical" evidence="5">
    <location>
        <begin position="444"/>
        <end position="463"/>
    </location>
</feature>
<dbReference type="SUPFAM" id="SSF51905">
    <property type="entry name" value="FAD/NAD(P)-binding domain"/>
    <property type="match status" value="1"/>
</dbReference>
<keyword evidence="4" id="KW-0560">Oxidoreductase</keyword>
<evidence type="ECO:0000313" key="7">
    <source>
        <dbReference type="EMBL" id="PKX90204.1"/>
    </source>
</evidence>
<dbReference type="GO" id="GO:0004497">
    <property type="term" value="F:monooxygenase activity"/>
    <property type="evidence" value="ECO:0007669"/>
    <property type="project" value="InterPro"/>
</dbReference>
<accession>A0A2I1BXV4</accession>
<evidence type="ECO:0000256" key="4">
    <source>
        <dbReference type="ARBA" id="ARBA00023002"/>
    </source>
</evidence>
<dbReference type="Pfam" id="PF01494">
    <property type="entry name" value="FAD_binding_3"/>
    <property type="match status" value="1"/>
</dbReference>
<dbReference type="InterPro" id="IPR002938">
    <property type="entry name" value="FAD-bd"/>
</dbReference>
<dbReference type="AlphaFoldDB" id="A0A2I1BXV4"/>
<evidence type="ECO:0000313" key="8">
    <source>
        <dbReference type="Proteomes" id="UP000234474"/>
    </source>
</evidence>
<dbReference type="RefSeq" id="XP_024678799.1">
    <property type="nucleotide sequence ID" value="XM_024825198.1"/>
</dbReference>
<comment type="similarity">
    <text evidence="1">Belongs to the paxM FAD-dependent monooxygenase family.</text>
</comment>
<dbReference type="InterPro" id="IPR036188">
    <property type="entry name" value="FAD/NAD-bd_sf"/>
</dbReference>
<dbReference type="STRING" id="1392255.A0A2I1BXV4"/>
<gene>
    <name evidence="7" type="ORF">P174DRAFT_424393</name>
</gene>
<dbReference type="EMBL" id="MSZS01000008">
    <property type="protein sequence ID" value="PKX90204.1"/>
    <property type="molecule type" value="Genomic_DNA"/>
</dbReference>
<dbReference type="InterPro" id="IPR050562">
    <property type="entry name" value="FAD_mOase_fung"/>
</dbReference>
<organism evidence="7 8">
    <name type="scientific">Aspergillus novofumigatus (strain IBT 16806)</name>
    <dbReference type="NCBI Taxonomy" id="1392255"/>
    <lineage>
        <taxon>Eukaryota</taxon>
        <taxon>Fungi</taxon>
        <taxon>Dikarya</taxon>
        <taxon>Ascomycota</taxon>
        <taxon>Pezizomycotina</taxon>
        <taxon>Eurotiomycetes</taxon>
        <taxon>Eurotiomycetidae</taxon>
        <taxon>Eurotiales</taxon>
        <taxon>Aspergillaceae</taxon>
        <taxon>Aspergillus</taxon>
        <taxon>Aspergillus subgen. Fumigati</taxon>
    </lineage>
</organism>
<dbReference type="GeneID" id="36532523"/>
<dbReference type="Gene3D" id="3.50.50.60">
    <property type="entry name" value="FAD/NAD(P)-binding domain"/>
    <property type="match status" value="1"/>
</dbReference>
<keyword evidence="5" id="KW-0812">Transmembrane</keyword>
<comment type="caution">
    <text evidence="7">The sequence shown here is derived from an EMBL/GenBank/DDBJ whole genome shotgun (WGS) entry which is preliminary data.</text>
</comment>
<keyword evidence="5" id="KW-1133">Transmembrane helix</keyword>